<accession>A0A2R5EVW2</accession>
<keyword evidence="1" id="KW-0472">Membrane</keyword>
<dbReference type="Proteomes" id="UP000245202">
    <property type="component" value="Unassembled WGS sequence"/>
</dbReference>
<dbReference type="Gene3D" id="2.60.40.3830">
    <property type="match status" value="2"/>
</dbReference>
<evidence type="ECO:0000256" key="1">
    <source>
        <dbReference type="SAM" id="Phobius"/>
    </source>
</evidence>
<evidence type="ECO:0000313" key="3">
    <source>
        <dbReference type="Proteomes" id="UP000245202"/>
    </source>
</evidence>
<keyword evidence="1" id="KW-0812">Transmembrane</keyword>
<dbReference type="RefSeq" id="WP_108995257.1">
    <property type="nucleotide sequence ID" value="NZ_BDQX01000356.1"/>
</dbReference>
<dbReference type="EMBL" id="BDQX01000356">
    <property type="protein sequence ID" value="GBG10842.1"/>
    <property type="molecule type" value="Genomic_DNA"/>
</dbReference>
<organism evidence="2 3">
    <name type="scientific">Paenibacillus agaridevorans</name>
    <dbReference type="NCBI Taxonomy" id="171404"/>
    <lineage>
        <taxon>Bacteria</taxon>
        <taxon>Bacillati</taxon>
        <taxon>Bacillota</taxon>
        <taxon>Bacilli</taxon>
        <taxon>Bacillales</taxon>
        <taxon>Paenibacillaceae</taxon>
        <taxon>Paenibacillus</taxon>
    </lineage>
</organism>
<name>A0A2R5EVW2_9BACL</name>
<sequence>MKANESNWQNALKENPFPDRQFDETIKRAVRSRIGKRRGEGPKFKSVAFVCAAAILILFGLFYVPNMIGRTVDPDRLESRNAYYKGDELLLQVFPDPELKAGREYGYLFHFAKLVQKEIVGKELAIEAIHLGSNERVTALAPFIVGEPSSAELNMERYVVRCALPIGGLWLYEVKLDGSNYASVVLEVGEPDWTPSPTFTSGSYEMRGIEGKIGFIDPGFVARKPNKYMWHAWGAPSELEGSFEVKAVKQGTQQMISVIEGLRFGGAINDADASLPSSMALPEPGVWRLLPFVGGRLMESIVVEVMPQEAQSVTTEQLKKVTPEMTFAELLEIIGESTDIGSGRTIRVYRHTGGAEIVLNYVNASETVYPDIYDTIQNIIRNE</sequence>
<dbReference type="InterPro" id="IPR032366">
    <property type="entry name" value="DUF4871"/>
</dbReference>
<keyword evidence="1" id="KW-1133">Transmembrane helix</keyword>
<reference evidence="2 3" key="1">
    <citation type="submission" date="2017-08" db="EMBL/GenBank/DDBJ databases">
        <title>Substantial Increase in Enzyme Production by Combined Drug-Resistance Mutations in Paenibacillus agaridevorans.</title>
        <authorList>
            <person name="Tanaka Y."/>
            <person name="Funane K."/>
            <person name="Hosaka T."/>
            <person name="Shiwa Y."/>
            <person name="Fujita N."/>
            <person name="Miyazaki T."/>
            <person name="Yoshikawa H."/>
            <person name="Murakami K."/>
            <person name="Kasahara K."/>
            <person name="Inaoka T."/>
            <person name="Hiraga Y."/>
            <person name="Ochi K."/>
        </authorList>
    </citation>
    <scope>NUCLEOTIDE SEQUENCE [LARGE SCALE GENOMIC DNA]</scope>
    <source>
        <strain evidence="2 3">T-3040</strain>
    </source>
</reference>
<proteinExistence type="predicted"/>
<dbReference type="AlphaFoldDB" id="A0A2R5EVW2"/>
<feature type="transmembrane region" description="Helical" evidence="1">
    <location>
        <begin position="46"/>
        <end position="64"/>
    </location>
</feature>
<comment type="caution">
    <text evidence="2">The sequence shown here is derived from an EMBL/GenBank/DDBJ whole genome shotgun (WGS) entry which is preliminary data.</text>
</comment>
<protein>
    <submittedName>
        <fullName evidence="2">Putative DUF4871 domain-containing protein</fullName>
    </submittedName>
</protein>
<dbReference type="Pfam" id="PF16167">
    <property type="entry name" value="DUF4871"/>
    <property type="match status" value="1"/>
</dbReference>
<keyword evidence="3" id="KW-1185">Reference proteome</keyword>
<gene>
    <name evidence="2" type="ORF">PAT3040_05610</name>
</gene>
<evidence type="ECO:0000313" key="2">
    <source>
        <dbReference type="EMBL" id="GBG10842.1"/>
    </source>
</evidence>